<evidence type="ECO:0000313" key="5">
    <source>
        <dbReference type="Proteomes" id="UP000030004"/>
    </source>
</evidence>
<keyword evidence="5" id="KW-1185">Reference proteome</keyword>
<evidence type="ECO:0000256" key="1">
    <source>
        <dbReference type="ARBA" id="ARBA00005771"/>
    </source>
</evidence>
<dbReference type="PANTHER" id="PTHR11783">
    <property type="entry name" value="SULFOTRANSFERASE SULT"/>
    <property type="match status" value="1"/>
</dbReference>
<protein>
    <recommendedName>
        <fullName evidence="3">Sulfotransferase domain-containing protein</fullName>
    </recommendedName>
</protein>
<dbReference type="OrthoDB" id="3399180at2"/>
<dbReference type="Proteomes" id="UP000030004">
    <property type="component" value="Unassembled WGS sequence"/>
</dbReference>
<dbReference type="Gene3D" id="3.40.50.300">
    <property type="entry name" value="P-loop containing nucleotide triphosphate hydrolases"/>
    <property type="match status" value="1"/>
</dbReference>
<keyword evidence="2" id="KW-0808">Transferase</keyword>
<dbReference type="GO" id="GO:0008146">
    <property type="term" value="F:sulfotransferase activity"/>
    <property type="evidence" value="ECO:0007669"/>
    <property type="project" value="InterPro"/>
</dbReference>
<dbReference type="EMBL" id="AQQX01000003">
    <property type="protein sequence ID" value="KGM49130.1"/>
    <property type="molecule type" value="Genomic_DNA"/>
</dbReference>
<dbReference type="InterPro" id="IPR000863">
    <property type="entry name" value="Sulfotransferase_dom"/>
</dbReference>
<dbReference type="AlphaFoldDB" id="A0A0A0EFM7"/>
<organism evidence="4 5">
    <name type="scientific">Pseudooceanicola atlanticus</name>
    <dbReference type="NCBI Taxonomy" id="1461694"/>
    <lineage>
        <taxon>Bacteria</taxon>
        <taxon>Pseudomonadati</taxon>
        <taxon>Pseudomonadota</taxon>
        <taxon>Alphaproteobacteria</taxon>
        <taxon>Rhodobacterales</taxon>
        <taxon>Paracoccaceae</taxon>
        <taxon>Pseudooceanicola</taxon>
    </lineage>
</organism>
<dbReference type="SUPFAM" id="SSF52540">
    <property type="entry name" value="P-loop containing nucleoside triphosphate hydrolases"/>
    <property type="match status" value="1"/>
</dbReference>
<dbReference type="eggNOG" id="ENOG502ZA0J">
    <property type="taxonomic scope" value="Bacteria"/>
</dbReference>
<comment type="similarity">
    <text evidence="1">Belongs to the sulfotransferase 1 family.</text>
</comment>
<dbReference type="STRING" id="1461694.ATO9_10665"/>
<dbReference type="Pfam" id="PF00685">
    <property type="entry name" value="Sulfotransfer_1"/>
    <property type="match status" value="1"/>
</dbReference>
<comment type="caution">
    <text evidence="4">The sequence shown here is derived from an EMBL/GenBank/DDBJ whole genome shotgun (WGS) entry which is preliminary data.</text>
</comment>
<reference evidence="4 5" key="1">
    <citation type="journal article" date="2015" name="Antonie Van Leeuwenhoek">
        <title>Pseudooceanicola atlanticus gen. nov. sp. nov., isolated from surface seawater of the Atlantic Ocean and reclassification of Oceanicola batsensis, Oceanicola marinus, Oceanicola nitratireducens, Oceanicola nanhaiensis, Oceanicola antarcticus and Oceanicola flagellatus, as Pseudooceanicola batsensis comb. nov., Pseudooceanicola marinus comb. nov., Pseudooceanicola nitratireducens comb. nov., Pseudooceanicola nanhaiensis comb. nov., Pseudooceanicola antarcticus comb. nov., and Pseudooceanicola flagellatus comb. nov.</title>
        <authorList>
            <person name="Lai Q."/>
            <person name="Li G."/>
            <person name="Liu X."/>
            <person name="Du Y."/>
            <person name="Sun F."/>
            <person name="Shao Z."/>
        </authorList>
    </citation>
    <scope>NUCLEOTIDE SEQUENCE [LARGE SCALE GENOMIC DNA]</scope>
    <source>
        <strain evidence="4 5">22II-s11g</strain>
    </source>
</reference>
<name>A0A0A0EFM7_9RHOB</name>
<evidence type="ECO:0000256" key="2">
    <source>
        <dbReference type="ARBA" id="ARBA00022679"/>
    </source>
</evidence>
<accession>A0A0A0EFM7</accession>
<sequence length="303" mass="32834">MSHPAPVLAPVIAPPARAFRGELTDPDRWAVWQPRAGDILVCTPPKAGTTWSQTILTMLALGTTDLPDKVPVLSPWVDADLGVSAEDVAAALDRQEGRRVVKTHTPATGFPVWEGVRVIAVYRHPLDILFSVRKAVANRISASPDHPMKLPLEASARVFLESPARFDDFDTDTLALIVAHYLETVQSGRVPGLGLFHYADMLRDGRGTVRRMAEAAGIDASEALIDAVTAATEFGAMKQKAADYAPVGGTGFWHSDAAFFDSGTSDKWAGQLSEELLALYDRRMAELLPDPEQRRWLEVGSGG</sequence>
<evidence type="ECO:0000313" key="4">
    <source>
        <dbReference type="EMBL" id="KGM49130.1"/>
    </source>
</evidence>
<proteinExistence type="inferred from homology"/>
<dbReference type="InterPro" id="IPR027417">
    <property type="entry name" value="P-loop_NTPase"/>
</dbReference>
<dbReference type="RefSeq" id="WP_043748189.1">
    <property type="nucleotide sequence ID" value="NZ_AQQX01000003.1"/>
</dbReference>
<evidence type="ECO:0000259" key="3">
    <source>
        <dbReference type="Pfam" id="PF00685"/>
    </source>
</evidence>
<gene>
    <name evidence="4" type="ORF">ATO9_10665</name>
</gene>
<feature type="domain" description="Sulfotransferase" evidence="3">
    <location>
        <begin position="38"/>
        <end position="288"/>
    </location>
</feature>